<name>A0A165L253_PELLU</name>
<protein>
    <submittedName>
        <fullName evidence="2">Uncharacterized protein</fullName>
    </submittedName>
</protein>
<feature type="transmembrane region" description="Helical" evidence="1">
    <location>
        <begin position="107"/>
        <end position="128"/>
    </location>
</feature>
<dbReference type="Proteomes" id="UP000076481">
    <property type="component" value="Unassembled WGS sequence"/>
</dbReference>
<evidence type="ECO:0000256" key="1">
    <source>
        <dbReference type="SAM" id="Phobius"/>
    </source>
</evidence>
<gene>
    <name evidence="2" type="ORF">A3K90_01755</name>
</gene>
<evidence type="ECO:0000313" key="3">
    <source>
        <dbReference type="Proteomes" id="UP000076481"/>
    </source>
</evidence>
<dbReference type="AlphaFoldDB" id="A0A165L253"/>
<keyword evidence="1" id="KW-1133">Transmembrane helix</keyword>
<organism evidence="2 3">
    <name type="scientific">Pelodictyon luteolum</name>
    <dbReference type="NCBI Taxonomy" id="1100"/>
    <lineage>
        <taxon>Bacteria</taxon>
        <taxon>Pseudomonadati</taxon>
        <taxon>Chlorobiota</taxon>
        <taxon>Chlorobiia</taxon>
        <taxon>Chlorobiales</taxon>
        <taxon>Chlorobiaceae</taxon>
        <taxon>Chlorobium/Pelodictyon group</taxon>
        <taxon>Pelodictyon</taxon>
    </lineage>
</organism>
<proteinExistence type="predicted"/>
<keyword evidence="1" id="KW-0472">Membrane</keyword>
<evidence type="ECO:0000313" key="2">
    <source>
        <dbReference type="EMBL" id="KZK73479.1"/>
    </source>
</evidence>
<feature type="transmembrane region" description="Helical" evidence="1">
    <location>
        <begin position="148"/>
        <end position="166"/>
    </location>
</feature>
<dbReference type="RefSeq" id="WP_303682442.1">
    <property type="nucleotide sequence ID" value="NZ_LVWG01000036.1"/>
</dbReference>
<accession>A0A165L253</accession>
<dbReference type="EMBL" id="LVWG01000036">
    <property type="protein sequence ID" value="KZK73479.1"/>
    <property type="molecule type" value="Genomic_DNA"/>
</dbReference>
<reference evidence="2 3" key="1">
    <citation type="submission" date="2016-03" db="EMBL/GenBank/DDBJ databases">
        <title>Speciation and ecological success in dimly lit waters: horizontal gene transfer in a green sulfur bacteria bloom unveiled by metagenomic assembly.</title>
        <authorList>
            <person name="Llorens-Mares T."/>
            <person name="Liu Z."/>
            <person name="Allen L.Z."/>
            <person name="Rusch D.B."/>
            <person name="Craig M.T."/>
            <person name="Dupont C.L."/>
            <person name="Bryant D.A."/>
            <person name="Casamayor E.O."/>
        </authorList>
    </citation>
    <scope>NUCLEOTIDE SEQUENCE [LARGE SCALE GENOMIC DNA]</scope>
    <source>
        <strain evidence="2">CIII</strain>
    </source>
</reference>
<keyword evidence="1" id="KW-0812">Transmembrane</keyword>
<sequence length="205" mass="23350">MAQVKTGILDRYARTEEGRVVIDVSAPRVEDLYADFDKKAPYHRKDLDDDLVEYLAGCVQEIGRADFVIRFAFDQQPEDVLMEEVRSGVNFFFIYQRELELAAIRKMLQVSFMLLLSGLVMLAASLWLPGQFEIPDAGAAPSRILVEGLTIAAWVAIWEALVRFLMDWTPKIRRARRFRRIASAPVVFTPARDPVDIAATSRSQR</sequence>
<comment type="caution">
    <text evidence="2">The sequence shown here is derived from an EMBL/GenBank/DDBJ whole genome shotgun (WGS) entry which is preliminary data.</text>
</comment>